<sequence length="287" mass="31348">MIHRESTSRRVTSCGSPPPPADTVGEHRAVRAAVAELRRLGCVTEVHVRSLSCHHGQLEPMRPPRLAPGTECTVLHRVRPRRRRVGVRVQATAEFNGDDWRFVVRVDHRGHGCPITRLASNVSDWFTQAAWHLGDLPGTDAPGSAGLNVLTSVARLGSGGEERQAYAALAELVTGDDRAQWSSELVNGTLAYHGDYETTDVETTTHHGHRIVMFTSAAFAIGEQYDADGATVWRHAGTLTEIAARLQALPRPGEKGAPTRALAHARAFSRDLTVTRPPHSIRRRLDG</sequence>
<gene>
    <name evidence="2" type="ORF">SAMN04489727_2031</name>
</gene>
<accession>A0A1H4JM31</accession>
<organism evidence="2 3">
    <name type="scientific">Amycolatopsis tolypomycina</name>
    <dbReference type="NCBI Taxonomy" id="208445"/>
    <lineage>
        <taxon>Bacteria</taxon>
        <taxon>Bacillati</taxon>
        <taxon>Actinomycetota</taxon>
        <taxon>Actinomycetes</taxon>
        <taxon>Pseudonocardiales</taxon>
        <taxon>Pseudonocardiaceae</taxon>
        <taxon>Amycolatopsis</taxon>
    </lineage>
</organism>
<name>A0A1H4JM31_9PSEU</name>
<dbReference type="EMBL" id="FNSO01000003">
    <property type="protein sequence ID" value="SEB47370.1"/>
    <property type="molecule type" value="Genomic_DNA"/>
</dbReference>
<evidence type="ECO:0000313" key="3">
    <source>
        <dbReference type="Proteomes" id="UP000199622"/>
    </source>
</evidence>
<dbReference type="AlphaFoldDB" id="A0A1H4JM31"/>
<feature type="region of interest" description="Disordered" evidence="1">
    <location>
        <begin position="1"/>
        <end position="24"/>
    </location>
</feature>
<dbReference type="STRING" id="208445.SAMN04489727_2031"/>
<dbReference type="Proteomes" id="UP000199622">
    <property type="component" value="Unassembled WGS sequence"/>
</dbReference>
<protein>
    <submittedName>
        <fullName evidence="2">Uncharacterized protein</fullName>
    </submittedName>
</protein>
<proteinExistence type="predicted"/>
<keyword evidence="3" id="KW-1185">Reference proteome</keyword>
<evidence type="ECO:0000256" key="1">
    <source>
        <dbReference type="SAM" id="MobiDB-lite"/>
    </source>
</evidence>
<evidence type="ECO:0000313" key="2">
    <source>
        <dbReference type="EMBL" id="SEB47370.1"/>
    </source>
</evidence>
<reference evidence="3" key="1">
    <citation type="submission" date="2016-10" db="EMBL/GenBank/DDBJ databases">
        <authorList>
            <person name="Varghese N."/>
            <person name="Submissions S."/>
        </authorList>
    </citation>
    <scope>NUCLEOTIDE SEQUENCE [LARGE SCALE GENOMIC DNA]</scope>
    <source>
        <strain evidence="3">DSM 44544</strain>
    </source>
</reference>